<dbReference type="GO" id="GO:0016301">
    <property type="term" value="F:kinase activity"/>
    <property type="evidence" value="ECO:0007669"/>
    <property type="project" value="UniProtKB-UniRule"/>
</dbReference>
<evidence type="ECO:0000259" key="2">
    <source>
        <dbReference type="Pfam" id="PF00288"/>
    </source>
</evidence>
<comment type="catalytic activity">
    <reaction evidence="1">
        <text>(R)-pantoate + ATP = (R)-4-phosphopantoate + ADP + H(+)</text>
        <dbReference type="Rhea" id="RHEA:28246"/>
        <dbReference type="ChEBI" id="CHEBI:15378"/>
        <dbReference type="ChEBI" id="CHEBI:15980"/>
        <dbReference type="ChEBI" id="CHEBI:30616"/>
        <dbReference type="ChEBI" id="CHEBI:61294"/>
        <dbReference type="ChEBI" id="CHEBI:456216"/>
        <dbReference type="EC" id="2.7.1.169"/>
    </reaction>
</comment>
<dbReference type="InterPro" id="IPR012043">
    <property type="entry name" value="PoK"/>
</dbReference>
<dbReference type="InterPro" id="IPR014721">
    <property type="entry name" value="Ribsml_uS5_D2-typ_fold_subgr"/>
</dbReference>
<comment type="pathway">
    <text evidence="1">Cofactor biosynthesis; coenzyme A biosynthesis.</text>
</comment>
<dbReference type="HAMAP" id="MF_02223">
    <property type="entry name" value="Pantoate_kinase"/>
    <property type="match status" value="1"/>
</dbReference>
<accession>A0A7J2RZP7</accession>
<organism evidence="3">
    <name type="scientific">Candidatus Syntropharchaeum butanivorans</name>
    <dbReference type="NCBI Taxonomy" id="1839936"/>
    <lineage>
        <taxon>Archaea</taxon>
        <taxon>Methanobacteriati</taxon>
        <taxon>Methanobacteriota</taxon>
        <taxon>Stenosarchaea group</taxon>
        <taxon>Methanomicrobia</taxon>
        <taxon>Methanosarcinales</taxon>
        <taxon>ANME-2 cluster</taxon>
        <taxon>Candidatus Syntropharchaeum</taxon>
    </lineage>
</organism>
<dbReference type="InterPro" id="IPR006204">
    <property type="entry name" value="GHMP_kinase_N_dom"/>
</dbReference>
<dbReference type="Gene3D" id="3.30.230.10">
    <property type="match status" value="1"/>
</dbReference>
<keyword evidence="1" id="KW-0808">Transferase</keyword>
<dbReference type="GO" id="GO:0005524">
    <property type="term" value="F:ATP binding"/>
    <property type="evidence" value="ECO:0007669"/>
    <property type="project" value="UniProtKB-KW"/>
</dbReference>
<dbReference type="UniPathway" id="UPA00241"/>
<dbReference type="PANTHER" id="PTHR42282:SF1">
    <property type="entry name" value="PANTOATE KINASE"/>
    <property type="match status" value="1"/>
</dbReference>
<keyword evidence="1" id="KW-0173">Coenzyme A biosynthesis</keyword>
<dbReference type="AlphaFoldDB" id="A0A7J2RZP7"/>
<comment type="function">
    <text evidence="1">Phosphorylates (R)-pantoate to form (R)-4-phosphopantoate in the CoA biosynthesis pathway.</text>
</comment>
<keyword evidence="1" id="KW-0067">ATP-binding</keyword>
<sequence>MEGVNQSERVAQAWAPSHITGFFSIHREQDPLVSGSCGCGIVLEAGCNVIASFGGEFEILVNGTEVDARTTMRVVRMLSDRPVRVECYHQTPIGAGFGASAASALASAFALNELLNLGRSGVELSQIAHIAEVEEMTGLGDVVAASRGGVVIRKRPGAPGVGEIDTIPSCDYKVFYLVLGNLSTREILGDRDTVRAINHAGRVALREILKKPTFSRFMELSRNFARETGLLSDRARDVIEAVESVGGMASMAMLGDVVFAVGGERVRSVLEEFGDVGMTRITHSRVKLGSHP</sequence>
<comment type="caution">
    <text evidence="3">The sequence shown here is derived from an EMBL/GenBank/DDBJ whole genome shotgun (WGS) entry which is preliminary data.</text>
</comment>
<dbReference type="SUPFAM" id="SSF54211">
    <property type="entry name" value="Ribosomal protein S5 domain 2-like"/>
    <property type="match status" value="1"/>
</dbReference>
<dbReference type="GO" id="GO:0015937">
    <property type="term" value="P:coenzyme A biosynthetic process"/>
    <property type="evidence" value="ECO:0007669"/>
    <property type="project" value="UniProtKB-UniRule"/>
</dbReference>
<proteinExistence type="inferred from homology"/>
<dbReference type="EC" id="2.7.1.169" evidence="1"/>
<dbReference type="EMBL" id="DRIE01000036">
    <property type="protein sequence ID" value="HEC56691.1"/>
    <property type="molecule type" value="Genomic_DNA"/>
</dbReference>
<dbReference type="PIRSF" id="PIRSF016896">
    <property type="entry name" value="GHMP_arc_MJ0969"/>
    <property type="match status" value="1"/>
</dbReference>
<gene>
    <name evidence="3" type="ORF">ENI32_02235</name>
</gene>
<evidence type="ECO:0000256" key="1">
    <source>
        <dbReference type="HAMAP-Rule" id="MF_02223"/>
    </source>
</evidence>
<protein>
    <recommendedName>
        <fullName evidence="1">Pantoate kinase</fullName>
        <shortName evidence="1">PoK</shortName>
        <ecNumber evidence="1">2.7.1.169</ecNumber>
    </recommendedName>
</protein>
<feature type="domain" description="GHMP kinase N-terminal" evidence="2">
    <location>
        <begin position="73"/>
        <end position="149"/>
    </location>
</feature>
<dbReference type="Pfam" id="PF00288">
    <property type="entry name" value="GHMP_kinases_N"/>
    <property type="match status" value="1"/>
</dbReference>
<name>A0A7J2RZP7_9EURY</name>
<dbReference type="InterPro" id="IPR020568">
    <property type="entry name" value="Ribosomal_Su5_D2-typ_SF"/>
</dbReference>
<dbReference type="PANTHER" id="PTHR42282">
    <property type="entry name" value="PANTOATE KINASE-RELATED"/>
    <property type="match status" value="1"/>
</dbReference>
<dbReference type="Proteomes" id="UP000885936">
    <property type="component" value="Unassembled WGS sequence"/>
</dbReference>
<comment type="similarity">
    <text evidence="1">Belongs to the GHMP kinase family. PoK subfamily.</text>
</comment>
<reference evidence="3" key="1">
    <citation type="journal article" date="2020" name="mSystems">
        <title>Genome- and Community-Level Interaction Insights into Carbon Utilization and Element Cycling Functions of Hydrothermarchaeota in Hydrothermal Sediment.</title>
        <authorList>
            <person name="Zhou Z."/>
            <person name="Liu Y."/>
            <person name="Xu W."/>
            <person name="Pan J."/>
            <person name="Luo Z.H."/>
            <person name="Li M."/>
        </authorList>
    </citation>
    <scope>NUCLEOTIDE SEQUENCE [LARGE SCALE GENOMIC DNA]</scope>
    <source>
        <strain evidence="3">HyVt-386</strain>
    </source>
</reference>
<keyword evidence="1" id="KW-0547">Nucleotide-binding</keyword>
<evidence type="ECO:0000313" key="3">
    <source>
        <dbReference type="EMBL" id="HEC56691.1"/>
    </source>
</evidence>
<keyword evidence="1" id="KW-0418">Kinase</keyword>